<dbReference type="GO" id="GO:0008234">
    <property type="term" value="F:cysteine-type peptidase activity"/>
    <property type="evidence" value="ECO:0007669"/>
    <property type="project" value="InterPro"/>
</dbReference>
<reference evidence="5" key="1">
    <citation type="submission" date="2018-04" db="EMBL/GenBank/DDBJ databases">
        <title>WGS assembly of Panicum hallii.</title>
        <authorList>
            <person name="Lovell J."/>
            <person name="Jenkins J."/>
            <person name="Lowry D."/>
            <person name="Mamidi S."/>
            <person name="Sreedasyam A."/>
            <person name="Weng X."/>
            <person name="Barry K."/>
            <person name="Bonette J."/>
            <person name="Campitelli B."/>
            <person name="Daum C."/>
            <person name="Gordon S."/>
            <person name="Gould B."/>
            <person name="Lipzen A."/>
            <person name="Macqueen A."/>
            <person name="Palacio-Mejia J."/>
            <person name="Plott C."/>
            <person name="Shakirov E."/>
            <person name="Shu S."/>
            <person name="Yoshinaga Y."/>
            <person name="Zane M."/>
            <person name="Rokhsar D."/>
            <person name="Grimwood J."/>
            <person name="Schmutz J."/>
            <person name="Juenger T."/>
        </authorList>
    </citation>
    <scope>NUCLEOTIDE SEQUENCE [LARGE SCALE GENOMIC DNA]</scope>
    <source>
        <strain evidence="5">FIL2</strain>
    </source>
</reference>
<dbReference type="Proteomes" id="UP000243499">
    <property type="component" value="Chromosome 5"/>
</dbReference>
<name>A0A2T8ILW0_9POAL</name>
<dbReference type="SUPFAM" id="SSF54001">
    <property type="entry name" value="Cysteine proteinases"/>
    <property type="match status" value="1"/>
</dbReference>
<evidence type="ECO:0000256" key="2">
    <source>
        <dbReference type="ARBA" id="ARBA00022670"/>
    </source>
</evidence>
<organism evidence="5">
    <name type="scientific">Panicum hallii</name>
    <dbReference type="NCBI Taxonomy" id="206008"/>
    <lineage>
        <taxon>Eukaryota</taxon>
        <taxon>Viridiplantae</taxon>
        <taxon>Streptophyta</taxon>
        <taxon>Embryophyta</taxon>
        <taxon>Tracheophyta</taxon>
        <taxon>Spermatophyta</taxon>
        <taxon>Magnoliopsida</taxon>
        <taxon>Liliopsida</taxon>
        <taxon>Poales</taxon>
        <taxon>Poaceae</taxon>
        <taxon>PACMAD clade</taxon>
        <taxon>Panicoideae</taxon>
        <taxon>Panicodae</taxon>
        <taxon>Paniceae</taxon>
        <taxon>Panicinae</taxon>
        <taxon>Panicum</taxon>
        <taxon>Panicum sect. Panicum</taxon>
    </lineage>
</organism>
<evidence type="ECO:0000313" key="5">
    <source>
        <dbReference type="EMBL" id="PVH38662.1"/>
    </source>
</evidence>
<dbReference type="Gramene" id="PVH38662">
    <property type="protein sequence ID" value="PVH38662"/>
    <property type="gene ID" value="PAHAL_5G320400"/>
</dbReference>
<accession>A0A2T8ILW0</accession>
<dbReference type="Gramene" id="PVH38663">
    <property type="protein sequence ID" value="PVH38663"/>
    <property type="gene ID" value="PAHAL_5G320400"/>
</dbReference>
<evidence type="ECO:0000256" key="3">
    <source>
        <dbReference type="ARBA" id="ARBA00022801"/>
    </source>
</evidence>
<dbReference type="EMBL" id="CM008050">
    <property type="protein sequence ID" value="PVH38663.1"/>
    <property type="molecule type" value="Genomic_DNA"/>
</dbReference>
<keyword evidence="2" id="KW-0645">Protease</keyword>
<sequence>MLVISAFCYSMYIKPNASSDVSKSYYFFANIGENLLKDVDEANQDVLARSFKRSSRNRPINNSNNLYFPILFSEHWFVFVVDIKDHKFIFLDPLYHKDHEFHEIVRDRLIPSFQIYWDRFFQVDMGFDEYEILYPDVPRQPLENSVDSGIYAMMFVEYWKSPRTVLRNIFESSDIKNRRVKIANDLLFLPGNSGMKSRVIEYGT</sequence>
<dbReference type="PROSITE" id="PS50600">
    <property type="entry name" value="ULP_PROTEASE"/>
    <property type="match status" value="1"/>
</dbReference>
<comment type="similarity">
    <text evidence="1">Belongs to the peptidase C48 family.</text>
</comment>
<dbReference type="AlphaFoldDB" id="A0A2T8ILW0"/>
<keyword evidence="3" id="KW-0378">Hydrolase</keyword>
<dbReference type="Gene3D" id="3.40.395.10">
    <property type="entry name" value="Adenoviral Proteinase, Chain A"/>
    <property type="match status" value="1"/>
</dbReference>
<protein>
    <recommendedName>
        <fullName evidence="4">Ubiquitin-like protease family profile domain-containing protein</fullName>
    </recommendedName>
</protein>
<feature type="domain" description="Ubiquitin-like protease family profile" evidence="4">
    <location>
        <begin position="1"/>
        <end position="159"/>
    </location>
</feature>
<evidence type="ECO:0000259" key="4">
    <source>
        <dbReference type="PROSITE" id="PS50600"/>
    </source>
</evidence>
<dbReference type="GO" id="GO:0006508">
    <property type="term" value="P:proteolysis"/>
    <property type="evidence" value="ECO:0007669"/>
    <property type="project" value="UniProtKB-KW"/>
</dbReference>
<dbReference type="Pfam" id="PF02902">
    <property type="entry name" value="Peptidase_C48"/>
    <property type="match status" value="1"/>
</dbReference>
<dbReference type="InterPro" id="IPR038765">
    <property type="entry name" value="Papain-like_cys_pep_sf"/>
</dbReference>
<dbReference type="InterPro" id="IPR003653">
    <property type="entry name" value="Peptidase_C48_C"/>
</dbReference>
<gene>
    <name evidence="5" type="ORF">PAHAL_5G320400</name>
</gene>
<dbReference type="EMBL" id="CM008050">
    <property type="protein sequence ID" value="PVH38662.1"/>
    <property type="molecule type" value="Genomic_DNA"/>
</dbReference>
<proteinExistence type="inferred from homology"/>
<evidence type="ECO:0000256" key="1">
    <source>
        <dbReference type="ARBA" id="ARBA00005234"/>
    </source>
</evidence>